<keyword evidence="1" id="KW-0812">Transmembrane</keyword>
<name>A0A6G1K331_9PLEO</name>
<reference evidence="3" key="1">
    <citation type="journal article" date="2020" name="Stud. Mycol.">
        <title>101 Dothideomycetes genomes: a test case for predicting lifestyles and emergence of pathogens.</title>
        <authorList>
            <person name="Haridas S."/>
            <person name="Albert R."/>
            <person name="Binder M."/>
            <person name="Bloem J."/>
            <person name="Labutti K."/>
            <person name="Salamov A."/>
            <person name="Andreopoulos B."/>
            <person name="Baker S."/>
            <person name="Barry K."/>
            <person name="Bills G."/>
            <person name="Bluhm B."/>
            <person name="Cannon C."/>
            <person name="Castanera R."/>
            <person name="Culley D."/>
            <person name="Daum C."/>
            <person name="Ezra D."/>
            <person name="Gonzalez J."/>
            <person name="Henrissat B."/>
            <person name="Kuo A."/>
            <person name="Liang C."/>
            <person name="Lipzen A."/>
            <person name="Lutzoni F."/>
            <person name="Magnuson J."/>
            <person name="Mondo S."/>
            <person name="Nolan M."/>
            <person name="Ohm R."/>
            <person name="Pangilinan J."/>
            <person name="Park H.-J."/>
            <person name="Ramirez L."/>
            <person name="Alfaro M."/>
            <person name="Sun H."/>
            <person name="Tritt A."/>
            <person name="Yoshinaga Y."/>
            <person name="Zwiers L.-H."/>
            <person name="Turgeon B."/>
            <person name="Goodwin S."/>
            <person name="Spatafora J."/>
            <person name="Crous P."/>
            <person name="Grigoriev I."/>
        </authorList>
    </citation>
    <scope>NUCLEOTIDE SEQUENCE</scope>
    <source>
        <strain evidence="3">CBS 279.74</strain>
    </source>
</reference>
<accession>A0A6G1K331</accession>
<feature type="transmembrane region" description="Helical" evidence="1">
    <location>
        <begin position="202"/>
        <end position="220"/>
    </location>
</feature>
<dbReference type="AlphaFoldDB" id="A0A6G1K331"/>
<evidence type="ECO:0000256" key="1">
    <source>
        <dbReference type="SAM" id="Phobius"/>
    </source>
</evidence>
<feature type="transmembrane region" description="Helical" evidence="1">
    <location>
        <begin position="162"/>
        <end position="182"/>
    </location>
</feature>
<dbReference type="OrthoDB" id="405906at2759"/>
<evidence type="ECO:0000259" key="2">
    <source>
        <dbReference type="Pfam" id="PF24802"/>
    </source>
</evidence>
<proteinExistence type="predicted"/>
<evidence type="ECO:0000313" key="3">
    <source>
        <dbReference type="EMBL" id="KAF2707150.1"/>
    </source>
</evidence>
<organism evidence="3 4">
    <name type="scientific">Pleomassaria siparia CBS 279.74</name>
    <dbReference type="NCBI Taxonomy" id="1314801"/>
    <lineage>
        <taxon>Eukaryota</taxon>
        <taxon>Fungi</taxon>
        <taxon>Dikarya</taxon>
        <taxon>Ascomycota</taxon>
        <taxon>Pezizomycotina</taxon>
        <taxon>Dothideomycetes</taxon>
        <taxon>Pleosporomycetidae</taxon>
        <taxon>Pleosporales</taxon>
        <taxon>Pleomassariaceae</taxon>
        <taxon>Pleomassaria</taxon>
    </lineage>
</organism>
<feature type="transmembrane region" description="Helical" evidence="1">
    <location>
        <begin position="55"/>
        <end position="79"/>
    </location>
</feature>
<dbReference type="InterPro" id="IPR056120">
    <property type="entry name" value="DUF7703"/>
</dbReference>
<feature type="transmembrane region" description="Helical" evidence="1">
    <location>
        <begin position="86"/>
        <end position="106"/>
    </location>
</feature>
<evidence type="ECO:0000313" key="4">
    <source>
        <dbReference type="Proteomes" id="UP000799428"/>
    </source>
</evidence>
<keyword evidence="4" id="KW-1185">Reference proteome</keyword>
<keyword evidence="1" id="KW-1133">Transmembrane helix</keyword>
<feature type="transmembrane region" description="Helical" evidence="1">
    <location>
        <begin position="252"/>
        <end position="272"/>
    </location>
</feature>
<dbReference type="Proteomes" id="UP000799428">
    <property type="component" value="Unassembled WGS sequence"/>
</dbReference>
<gene>
    <name evidence="3" type="ORF">K504DRAFT_483326</name>
</gene>
<feature type="transmembrane region" description="Helical" evidence="1">
    <location>
        <begin position="118"/>
        <end position="142"/>
    </location>
</feature>
<dbReference type="PANTHER" id="PTHR37013">
    <property type="entry name" value="INTEGRAL MEMBRANE PROTEIN (AFU_ORTHOLOGUE AFUA_1G05950)-RELATED"/>
    <property type="match status" value="1"/>
</dbReference>
<dbReference type="PANTHER" id="PTHR37013:SF3">
    <property type="entry name" value="INTEGRAL MEMBRANE PROTEIN (AFU_ORTHOLOGUE AFUA_1G05950)"/>
    <property type="match status" value="1"/>
</dbReference>
<dbReference type="Pfam" id="PF24802">
    <property type="entry name" value="DUF7703"/>
    <property type="match status" value="1"/>
</dbReference>
<keyword evidence="1" id="KW-0472">Membrane</keyword>
<feature type="domain" description="DUF7703" evidence="2">
    <location>
        <begin position="55"/>
        <end position="309"/>
    </location>
</feature>
<protein>
    <recommendedName>
        <fullName evidence="2">DUF7703 domain-containing protein</fullName>
    </recommendedName>
</protein>
<dbReference type="EMBL" id="MU005774">
    <property type="protein sequence ID" value="KAF2707150.1"/>
    <property type="molecule type" value="Genomic_DNA"/>
</dbReference>
<sequence>MASATASIATTVVAVATTTTSSLTHTSTTSAQGNFESAGQGISGGYTGDSLSLKIVIAFLIGLSLYNAIEVIVLILVTFNKYSGTYFWSLVVAGVGIIPYSLSLLIKYFQLLDPNADVGYVAIVMLTVGWYAMITGQSFVLWSRLHLVTNSARIIKYARYMIIIDGLLLHSTTTVLTFGANSNDLSPRVRERFIYGYSVMEKIQMVGFFLQELIISVIYIKETLRILKLSQSVKGDIEAVVNVKERDVRKTMWQLITINAMIIIMDVVLLSAEFANLYIIETTLKGAIYSIKLKLEFAVLGRLVQIVRNKNNSGNLASSETRQVGGGIGILPVLERSPSDTANWPDFVGPRRIGANDPRAESAGGSLGFRLGVARDGIGAWEREGCERERWKKRKRESWIDEEMDKHNIG</sequence>